<keyword evidence="6 12" id="KW-0028">Amino-acid biosynthesis</keyword>
<dbReference type="UniPathway" id="UPA00035">
    <property type="reaction ID" value="UER00040"/>
</dbReference>
<dbReference type="RefSeq" id="WP_098503484.1">
    <property type="nucleotide sequence ID" value="NZ_PDJQ01000001.1"/>
</dbReference>
<dbReference type="EC" id="4.1.3.27" evidence="4 12"/>
<dbReference type="PANTHER" id="PTHR11236:SF9">
    <property type="entry name" value="ANTHRANILATE SYNTHASE COMPONENT 1"/>
    <property type="match status" value="1"/>
</dbReference>
<keyword evidence="16" id="KW-1185">Reference proteome</keyword>
<evidence type="ECO:0000313" key="15">
    <source>
        <dbReference type="EMBL" id="PFG74070.1"/>
    </source>
</evidence>
<comment type="function">
    <text evidence="10 12">Part of a heterotetrameric complex that catalyzes the two-step biosynthesis of anthranilate, an intermediate in the biosynthesis of L-tryptophan. In the first step, the glutamine-binding beta subunit (TrpG) of anthranilate synthase (AS) provides the glutamine amidotransferase activity which generates ammonia as a substrate that, along with chorismate, is used in the second step, catalyzed by the large alpha subunit of AS (TrpE) to produce anthranilate. In the absence of TrpG, TrpE can synthesize anthranilate directly from chorismate and high concentrations of ammonia.</text>
</comment>
<keyword evidence="9 12" id="KW-0456">Lyase</keyword>
<dbReference type="Pfam" id="PF00425">
    <property type="entry name" value="Chorismate_bind"/>
    <property type="match status" value="1"/>
</dbReference>
<comment type="subunit">
    <text evidence="3 12">Heterotetramer consisting of two non-identical subunits: a beta subunit (TrpG) and a large alpha subunit (TrpE).</text>
</comment>
<dbReference type="PRINTS" id="PR00095">
    <property type="entry name" value="ANTSNTHASEI"/>
</dbReference>
<name>A0A2A9HG57_TEPT2</name>
<evidence type="ECO:0000256" key="11">
    <source>
        <dbReference type="ARBA" id="ARBA00047683"/>
    </source>
</evidence>
<evidence type="ECO:0000259" key="13">
    <source>
        <dbReference type="Pfam" id="PF00425"/>
    </source>
</evidence>
<evidence type="ECO:0000256" key="5">
    <source>
        <dbReference type="ARBA" id="ARBA00020653"/>
    </source>
</evidence>
<keyword evidence="8 12" id="KW-0057">Aromatic amino acid biosynthesis</keyword>
<dbReference type="GO" id="GO:0000162">
    <property type="term" value="P:L-tryptophan biosynthetic process"/>
    <property type="evidence" value="ECO:0007669"/>
    <property type="project" value="UniProtKB-UniPathway"/>
</dbReference>
<dbReference type="InterPro" id="IPR005256">
    <property type="entry name" value="Anth_synth_I_PabB"/>
</dbReference>
<evidence type="ECO:0000259" key="14">
    <source>
        <dbReference type="Pfam" id="PF04715"/>
    </source>
</evidence>
<evidence type="ECO:0000313" key="16">
    <source>
        <dbReference type="Proteomes" id="UP000223071"/>
    </source>
</evidence>
<dbReference type="AlphaFoldDB" id="A0A2A9HG57"/>
<dbReference type="SUPFAM" id="SSF56322">
    <property type="entry name" value="ADC synthase"/>
    <property type="match status" value="1"/>
</dbReference>
<evidence type="ECO:0000256" key="2">
    <source>
        <dbReference type="ARBA" id="ARBA00009562"/>
    </source>
</evidence>
<dbReference type="EMBL" id="PDJQ01000001">
    <property type="protein sequence ID" value="PFG74070.1"/>
    <property type="molecule type" value="Genomic_DNA"/>
</dbReference>
<evidence type="ECO:0000256" key="3">
    <source>
        <dbReference type="ARBA" id="ARBA00011575"/>
    </source>
</evidence>
<evidence type="ECO:0000256" key="10">
    <source>
        <dbReference type="ARBA" id="ARBA00025634"/>
    </source>
</evidence>
<comment type="catalytic activity">
    <reaction evidence="11 12">
        <text>chorismate + L-glutamine = anthranilate + pyruvate + L-glutamate + H(+)</text>
        <dbReference type="Rhea" id="RHEA:21732"/>
        <dbReference type="ChEBI" id="CHEBI:15361"/>
        <dbReference type="ChEBI" id="CHEBI:15378"/>
        <dbReference type="ChEBI" id="CHEBI:16567"/>
        <dbReference type="ChEBI" id="CHEBI:29748"/>
        <dbReference type="ChEBI" id="CHEBI:29985"/>
        <dbReference type="ChEBI" id="CHEBI:58359"/>
        <dbReference type="EC" id="4.1.3.27"/>
    </reaction>
</comment>
<comment type="cofactor">
    <cofactor evidence="12">
        <name>Mg(2+)</name>
        <dbReference type="ChEBI" id="CHEBI:18420"/>
    </cofactor>
</comment>
<dbReference type="GO" id="GO:0004049">
    <property type="term" value="F:anthranilate synthase activity"/>
    <property type="evidence" value="ECO:0007669"/>
    <property type="project" value="UniProtKB-EC"/>
</dbReference>
<dbReference type="InterPro" id="IPR019999">
    <property type="entry name" value="Anth_synth_I-like"/>
</dbReference>
<dbReference type="PANTHER" id="PTHR11236">
    <property type="entry name" value="AMINOBENZOATE/ANTHRANILATE SYNTHASE"/>
    <property type="match status" value="1"/>
</dbReference>
<gene>
    <name evidence="12" type="primary">trpE</name>
    <name evidence="15" type="ORF">A9A59_1278</name>
</gene>
<dbReference type="InterPro" id="IPR005801">
    <property type="entry name" value="ADC_synthase"/>
</dbReference>
<comment type="pathway">
    <text evidence="1 12">Amino-acid biosynthesis; L-tryptophan biosynthesis; L-tryptophan from chorismate: step 1/5.</text>
</comment>
<feature type="domain" description="Chorismate-utilising enzyme C-terminal" evidence="13">
    <location>
        <begin position="216"/>
        <end position="469"/>
    </location>
</feature>
<keyword evidence="7 12" id="KW-0822">Tryptophan biosynthesis</keyword>
<dbReference type="Proteomes" id="UP000223071">
    <property type="component" value="Unassembled WGS sequence"/>
</dbReference>
<organism evidence="15 16">
    <name type="scientific">Tepidiforma thermophila (strain KCTC 52669 / CGMCC 1.13589 / G233)</name>
    <dbReference type="NCBI Taxonomy" id="2761530"/>
    <lineage>
        <taxon>Bacteria</taxon>
        <taxon>Bacillati</taxon>
        <taxon>Chloroflexota</taxon>
        <taxon>Tepidiformia</taxon>
        <taxon>Tepidiformales</taxon>
        <taxon>Tepidiformaceae</taxon>
        <taxon>Tepidiforma</taxon>
    </lineage>
</organism>
<keyword evidence="12" id="KW-0460">Magnesium</keyword>
<evidence type="ECO:0000256" key="7">
    <source>
        <dbReference type="ARBA" id="ARBA00022822"/>
    </source>
</evidence>
<protein>
    <recommendedName>
        <fullName evidence="5 12">Anthranilate synthase component 1</fullName>
        <ecNumber evidence="4 12">4.1.3.27</ecNumber>
    </recommendedName>
</protein>
<dbReference type="InterPro" id="IPR006805">
    <property type="entry name" value="Anth_synth_I_N"/>
</dbReference>
<reference evidence="15 16" key="1">
    <citation type="submission" date="2017-09" db="EMBL/GenBank/DDBJ databases">
        <title>Sequencing the genomes of two abundant thermophiles in Great Basin hot springs: Thermocrinis jamiesonii and novel Chloroflexi Thermoflexus hugenholtzii.</title>
        <authorList>
            <person name="Hedlund B."/>
        </authorList>
    </citation>
    <scope>NUCLEOTIDE SEQUENCE [LARGE SCALE GENOMIC DNA]</scope>
    <source>
        <strain evidence="15 16">G233</strain>
    </source>
</reference>
<dbReference type="GO" id="GO:0046872">
    <property type="term" value="F:metal ion binding"/>
    <property type="evidence" value="ECO:0007669"/>
    <property type="project" value="UniProtKB-KW"/>
</dbReference>
<comment type="similarity">
    <text evidence="2 12">Belongs to the anthranilate synthase component I family.</text>
</comment>
<comment type="caution">
    <text evidence="15">The sequence shown here is derived from an EMBL/GenBank/DDBJ whole genome shotgun (WGS) entry which is preliminary data.</text>
</comment>
<accession>A0A2A9HG57</accession>
<evidence type="ECO:0000256" key="1">
    <source>
        <dbReference type="ARBA" id="ARBA00004873"/>
    </source>
</evidence>
<sequence>MLRPTLDEVRQLAQSGQGNLVAVYREVTADLETPVSAYLKVANGPYSFLLESVEGGERLARYSFIGTQPYRVLRTGPGQEWEGDPLIPVEQELARFRQVVTPGIPAFTGGAIGYVAYDAVRHFEPRVRPPEVDEIGIPESMWLFTDAMVVFDHIHHTIKVIAHCRLDGDVESAYRQAAFRIDAIVERLENPTVPLPHQDIAAVLRTNGQAESNVGREGYELMVEKIREYIIAGDAIQVVPSQRLRRPTAVHPFNIYRQLRTINPSPYMFYLDLGGFQVVGASPELLVRVEDGIVTTHPIAGTRPRGATPEEDERLAAELLADEKERAEHIMLVDLGRNDIGRVARPGTVRVDSLMHIEKYSHVMHIVSNVSGQLAPDKTRFDAFRSVFPAGTLSGAPKVRAMEIIAELEPSRRGIYGGAVGYASFAGSLDTCIAIRTMVVKDGVAYLQAGGGIVYDSVPATEYMETVNKMRALMRAIDQAEVAAAQLKTGSIGYG</sequence>
<evidence type="ECO:0000256" key="4">
    <source>
        <dbReference type="ARBA" id="ARBA00012266"/>
    </source>
</evidence>
<evidence type="ECO:0000256" key="6">
    <source>
        <dbReference type="ARBA" id="ARBA00022605"/>
    </source>
</evidence>
<dbReference type="InterPro" id="IPR015890">
    <property type="entry name" value="Chorismate_C"/>
</dbReference>
<feature type="domain" description="Anthranilate synthase component I N-terminal" evidence="14">
    <location>
        <begin position="30"/>
        <end position="158"/>
    </location>
</feature>
<dbReference type="Pfam" id="PF04715">
    <property type="entry name" value="Anth_synt_I_N"/>
    <property type="match status" value="1"/>
</dbReference>
<dbReference type="NCBIfam" id="TIGR00564">
    <property type="entry name" value="trpE_most"/>
    <property type="match status" value="1"/>
</dbReference>
<dbReference type="Gene3D" id="3.60.120.10">
    <property type="entry name" value="Anthranilate synthase"/>
    <property type="match status" value="1"/>
</dbReference>
<evidence type="ECO:0000256" key="8">
    <source>
        <dbReference type="ARBA" id="ARBA00023141"/>
    </source>
</evidence>
<keyword evidence="12" id="KW-0479">Metal-binding</keyword>
<proteinExistence type="inferred from homology"/>
<evidence type="ECO:0000256" key="12">
    <source>
        <dbReference type="RuleBase" id="RU364045"/>
    </source>
</evidence>
<evidence type="ECO:0000256" key="9">
    <source>
        <dbReference type="ARBA" id="ARBA00023239"/>
    </source>
</evidence>